<dbReference type="InterPro" id="IPR023214">
    <property type="entry name" value="HAD_sf"/>
</dbReference>
<evidence type="ECO:0000256" key="4">
    <source>
        <dbReference type="ARBA" id="ARBA00022605"/>
    </source>
</evidence>
<organism evidence="11 12">
    <name type="scientific">Cardiobacterium hominis</name>
    <dbReference type="NCBI Taxonomy" id="2718"/>
    <lineage>
        <taxon>Bacteria</taxon>
        <taxon>Pseudomonadati</taxon>
        <taxon>Pseudomonadota</taxon>
        <taxon>Gammaproteobacteria</taxon>
        <taxon>Cardiobacteriales</taxon>
        <taxon>Cardiobacteriaceae</taxon>
        <taxon>Cardiobacterium</taxon>
    </lineage>
</organism>
<keyword evidence="8" id="KW-0718">Serine biosynthesis</keyword>
<gene>
    <name evidence="11" type="ORF">CHUV0807_0745</name>
</gene>
<evidence type="ECO:0000256" key="9">
    <source>
        <dbReference type="ARBA" id="ARBA00048138"/>
    </source>
</evidence>
<evidence type="ECO:0000313" key="12">
    <source>
        <dbReference type="Proteomes" id="UP000190837"/>
    </source>
</evidence>
<evidence type="ECO:0000256" key="6">
    <source>
        <dbReference type="ARBA" id="ARBA00022801"/>
    </source>
</evidence>
<evidence type="ECO:0000313" key="11">
    <source>
        <dbReference type="EMBL" id="SAM60618.1"/>
    </source>
</evidence>
<dbReference type="GO" id="GO:0036424">
    <property type="term" value="F:L-phosphoserine phosphatase activity"/>
    <property type="evidence" value="ECO:0007669"/>
    <property type="project" value="TreeGrafter"/>
</dbReference>
<dbReference type="Pfam" id="PF00702">
    <property type="entry name" value="Hydrolase"/>
    <property type="match status" value="1"/>
</dbReference>
<proteinExistence type="predicted"/>
<dbReference type="InterPro" id="IPR050582">
    <property type="entry name" value="HAD-like_SerB"/>
</dbReference>
<evidence type="ECO:0000256" key="7">
    <source>
        <dbReference type="ARBA" id="ARBA00022842"/>
    </source>
</evidence>
<keyword evidence="7" id="KW-0460">Magnesium</keyword>
<keyword evidence="4" id="KW-0028">Amino-acid biosynthesis</keyword>
<comment type="pathway">
    <text evidence="2">Amino-acid biosynthesis; L-serine biosynthesis; L-serine from 3-phospho-D-glycerate: step 3/3.</text>
</comment>
<evidence type="ECO:0000256" key="1">
    <source>
        <dbReference type="ARBA" id="ARBA00001946"/>
    </source>
</evidence>
<comment type="cofactor">
    <cofactor evidence="1">
        <name>Mg(2+)</name>
        <dbReference type="ChEBI" id="CHEBI:18420"/>
    </cofactor>
</comment>
<dbReference type="Gene3D" id="3.40.50.1000">
    <property type="entry name" value="HAD superfamily/HAD-like"/>
    <property type="match status" value="1"/>
</dbReference>
<evidence type="ECO:0000256" key="10">
    <source>
        <dbReference type="ARBA" id="ARBA00048523"/>
    </source>
</evidence>
<dbReference type="NCBIfam" id="TIGR01488">
    <property type="entry name" value="HAD-SF-IB"/>
    <property type="match status" value="1"/>
</dbReference>
<comment type="catalytic activity">
    <reaction evidence="9">
        <text>O-phospho-L-serine + H2O = L-serine + phosphate</text>
        <dbReference type="Rhea" id="RHEA:21208"/>
        <dbReference type="ChEBI" id="CHEBI:15377"/>
        <dbReference type="ChEBI" id="CHEBI:33384"/>
        <dbReference type="ChEBI" id="CHEBI:43474"/>
        <dbReference type="ChEBI" id="CHEBI:57524"/>
        <dbReference type="EC" id="3.1.3.3"/>
    </reaction>
</comment>
<sequence>MPKPYDGVVFDCDATLSALEGIDQLAALAGVAAQVSALTHRAMNGEVPLEAVYGERLALIRPRQRDLANIAQQYLDRTVSGAKETIAALQGRGVKVAIVSGGILEAILPLAATLGIAPADTFAVRLQFDENGDYRGFEPSPLTTAAGKAAIVAAWKSANHLQRVAMVGDGMSDVAARAPGAADVIIGYGGVVAREAVRQAADHYSTAADLRDLLPLLTPETP</sequence>
<evidence type="ECO:0000256" key="8">
    <source>
        <dbReference type="ARBA" id="ARBA00023299"/>
    </source>
</evidence>
<dbReference type="InterPro" id="IPR036412">
    <property type="entry name" value="HAD-like_sf"/>
</dbReference>
<keyword evidence="5" id="KW-0479">Metal-binding</keyword>
<dbReference type="RefSeq" id="WP_079539799.1">
    <property type="nucleotide sequence ID" value="NZ_FKLO01000031.1"/>
</dbReference>
<dbReference type="Proteomes" id="UP000190837">
    <property type="component" value="Unassembled WGS sequence"/>
</dbReference>
<comment type="catalytic activity">
    <reaction evidence="10">
        <text>O-phospho-D-serine + H2O = D-serine + phosphate</text>
        <dbReference type="Rhea" id="RHEA:24873"/>
        <dbReference type="ChEBI" id="CHEBI:15377"/>
        <dbReference type="ChEBI" id="CHEBI:35247"/>
        <dbReference type="ChEBI" id="CHEBI:43474"/>
        <dbReference type="ChEBI" id="CHEBI:58680"/>
        <dbReference type="EC" id="3.1.3.3"/>
    </reaction>
</comment>
<dbReference type="GO" id="GO:0006564">
    <property type="term" value="P:L-serine biosynthetic process"/>
    <property type="evidence" value="ECO:0007669"/>
    <property type="project" value="UniProtKB-KW"/>
</dbReference>
<dbReference type="SUPFAM" id="SSF56784">
    <property type="entry name" value="HAD-like"/>
    <property type="match status" value="1"/>
</dbReference>
<dbReference type="GO" id="GO:0000287">
    <property type="term" value="F:magnesium ion binding"/>
    <property type="evidence" value="ECO:0007669"/>
    <property type="project" value="TreeGrafter"/>
</dbReference>
<evidence type="ECO:0000256" key="3">
    <source>
        <dbReference type="ARBA" id="ARBA00012640"/>
    </source>
</evidence>
<dbReference type="Gene3D" id="1.10.150.210">
    <property type="entry name" value="Phosphoserine phosphatase, domain 2"/>
    <property type="match status" value="1"/>
</dbReference>
<reference evidence="12" key="1">
    <citation type="submission" date="2016-04" db="EMBL/GenBank/DDBJ databases">
        <authorList>
            <person name="Tagini F."/>
        </authorList>
    </citation>
    <scope>NUCLEOTIDE SEQUENCE [LARGE SCALE GENOMIC DNA]</scope>
    <source>
        <strain evidence="12">CHUV0807</strain>
    </source>
</reference>
<dbReference type="PANTHER" id="PTHR43344">
    <property type="entry name" value="PHOSPHOSERINE PHOSPHATASE"/>
    <property type="match status" value="1"/>
</dbReference>
<evidence type="ECO:0000256" key="2">
    <source>
        <dbReference type="ARBA" id="ARBA00005135"/>
    </source>
</evidence>
<dbReference type="PANTHER" id="PTHR43344:SF2">
    <property type="entry name" value="PHOSPHOSERINE PHOSPHATASE"/>
    <property type="match status" value="1"/>
</dbReference>
<protein>
    <recommendedName>
        <fullName evidence="3">phosphoserine phosphatase</fullName>
        <ecNumber evidence="3">3.1.3.3</ecNumber>
    </recommendedName>
</protein>
<dbReference type="EMBL" id="FKLO01000031">
    <property type="protein sequence ID" value="SAM60618.1"/>
    <property type="molecule type" value="Genomic_DNA"/>
</dbReference>
<accession>A0A1C3H358</accession>
<dbReference type="AlphaFoldDB" id="A0A1C3H358"/>
<dbReference type="GO" id="GO:0005737">
    <property type="term" value="C:cytoplasm"/>
    <property type="evidence" value="ECO:0007669"/>
    <property type="project" value="TreeGrafter"/>
</dbReference>
<dbReference type="EC" id="3.1.3.3" evidence="3"/>
<keyword evidence="6 11" id="KW-0378">Hydrolase</keyword>
<evidence type="ECO:0000256" key="5">
    <source>
        <dbReference type="ARBA" id="ARBA00022723"/>
    </source>
</evidence>
<name>A0A1C3H358_9GAMM</name>